<dbReference type="Proteomes" id="UP000249915">
    <property type="component" value="Unassembled WGS sequence"/>
</dbReference>
<proteinExistence type="predicted"/>
<organism evidence="1 2">
    <name type="scientific">Prauserella muralis</name>
    <dbReference type="NCBI Taxonomy" id="588067"/>
    <lineage>
        <taxon>Bacteria</taxon>
        <taxon>Bacillati</taxon>
        <taxon>Actinomycetota</taxon>
        <taxon>Actinomycetes</taxon>
        <taxon>Pseudonocardiales</taxon>
        <taxon>Pseudonocardiaceae</taxon>
        <taxon>Prauserella</taxon>
    </lineage>
</organism>
<keyword evidence="2" id="KW-1185">Reference proteome</keyword>
<protein>
    <submittedName>
        <fullName evidence="1">Uncharacterized protein</fullName>
    </submittedName>
</protein>
<gene>
    <name evidence="1" type="ORF">BAY60_29970</name>
</gene>
<evidence type="ECO:0000313" key="1">
    <source>
        <dbReference type="EMBL" id="PXY19044.1"/>
    </source>
</evidence>
<name>A0A2V4AGJ5_9PSEU</name>
<dbReference type="OrthoDB" id="3693848at2"/>
<comment type="caution">
    <text evidence="1">The sequence shown here is derived from an EMBL/GenBank/DDBJ whole genome shotgun (WGS) entry which is preliminary data.</text>
</comment>
<evidence type="ECO:0000313" key="2">
    <source>
        <dbReference type="Proteomes" id="UP000249915"/>
    </source>
</evidence>
<dbReference type="EMBL" id="MASW01000007">
    <property type="protein sequence ID" value="PXY19044.1"/>
    <property type="molecule type" value="Genomic_DNA"/>
</dbReference>
<dbReference type="RefSeq" id="WP_112284972.1">
    <property type="nucleotide sequence ID" value="NZ_MASW01000007.1"/>
</dbReference>
<accession>A0A2V4AGJ5</accession>
<dbReference type="AlphaFoldDB" id="A0A2V4AGJ5"/>
<reference evidence="1 2" key="1">
    <citation type="submission" date="2016-07" db="EMBL/GenBank/DDBJ databases">
        <title>Draft genome sequence of Prauserella muralis DSM 45305, isolated from a mould-covered wall in an indoor environment.</title>
        <authorList>
            <person name="Ruckert C."/>
            <person name="Albersmeier A."/>
            <person name="Jiang C.-L."/>
            <person name="Jiang Y."/>
            <person name="Kalinowski J."/>
            <person name="Schneider O."/>
            <person name="Winkler A."/>
            <person name="Zotchev S.B."/>
        </authorList>
    </citation>
    <scope>NUCLEOTIDE SEQUENCE [LARGE SCALE GENOMIC DNA]</scope>
    <source>
        <strain evidence="1 2">DSM 45305</strain>
    </source>
</reference>
<sequence>MGTAVVWEGDTAAPTVLVLDPARDEMHRELPPDWRQLTGERQIVWCQLPAAAALPEARRLLAEPDALGRPIDVVTCGGVPDEVRRLVADHPGPLRSLLLVDPDEDEQQQPIDGVTVRTVGSPGRSRPLGRADVREEVEAAIAALDATLSERSDE</sequence>